<feature type="transmembrane region" description="Helical" evidence="1">
    <location>
        <begin position="76"/>
        <end position="96"/>
    </location>
</feature>
<keyword evidence="1" id="KW-0812">Transmembrane</keyword>
<dbReference type="AlphaFoldDB" id="A0A3N0VYS1"/>
<dbReference type="Proteomes" id="UP000269375">
    <property type="component" value="Unassembled WGS sequence"/>
</dbReference>
<gene>
    <name evidence="3" type="ORF">BCF50_1806</name>
    <name evidence="2" type="ORF">EGI05_11430</name>
</gene>
<dbReference type="EMBL" id="RJTX01000002">
    <property type="protein sequence ID" value="ROH97953.1"/>
    <property type="molecule type" value="Genomic_DNA"/>
</dbReference>
<dbReference type="Proteomes" id="UP000295709">
    <property type="component" value="Unassembled WGS sequence"/>
</dbReference>
<dbReference type="RefSeq" id="WP_123263148.1">
    <property type="nucleotide sequence ID" value="NZ_RJTX01000002.1"/>
</dbReference>
<organism evidence="2 4">
    <name type="scientific">Chryseobacterium daecheongense</name>
    <dbReference type="NCBI Taxonomy" id="192389"/>
    <lineage>
        <taxon>Bacteria</taxon>
        <taxon>Pseudomonadati</taxon>
        <taxon>Bacteroidota</taxon>
        <taxon>Flavobacteriia</taxon>
        <taxon>Flavobacteriales</taxon>
        <taxon>Weeksellaceae</taxon>
        <taxon>Chryseobacterium group</taxon>
        <taxon>Chryseobacterium</taxon>
    </lineage>
</organism>
<evidence type="ECO:0000313" key="2">
    <source>
        <dbReference type="EMBL" id="ROH97953.1"/>
    </source>
</evidence>
<evidence type="ECO:0000313" key="5">
    <source>
        <dbReference type="Proteomes" id="UP000295709"/>
    </source>
</evidence>
<reference evidence="2 4" key="1">
    <citation type="submission" date="2018-11" db="EMBL/GenBank/DDBJ databases">
        <title>Proposal to divide the Flavobacteriaceae and reorganize its genera based on Amino Acid Identity values calculated from whole genome sequences.</title>
        <authorList>
            <person name="Nicholson A.C."/>
            <person name="Gulvik C.A."/>
            <person name="Whitney A.M."/>
            <person name="Humrighouse B.W."/>
            <person name="Bell M."/>
            <person name="Holmes B."/>
            <person name="Steigerwalt A."/>
            <person name="Villarma A."/>
            <person name="Sheth M."/>
            <person name="Batra D."/>
            <person name="Pryor J."/>
            <person name="Bernardet J.-F."/>
            <person name="Hugo C."/>
            <person name="Kampfer P."/>
            <person name="Newman J."/>
            <person name="Mcquiston J.R."/>
        </authorList>
    </citation>
    <scope>NUCLEOTIDE SEQUENCE [LARGE SCALE GENOMIC DNA]</scope>
    <source>
        <strain evidence="2 4">DSM 15235</strain>
    </source>
</reference>
<proteinExistence type="predicted"/>
<comment type="caution">
    <text evidence="2">The sequence shown here is derived from an EMBL/GenBank/DDBJ whole genome shotgun (WGS) entry which is preliminary data.</text>
</comment>
<evidence type="ECO:0000313" key="4">
    <source>
        <dbReference type="Proteomes" id="UP000269375"/>
    </source>
</evidence>
<keyword evidence="5" id="KW-1185">Reference proteome</keyword>
<reference evidence="3 5" key="2">
    <citation type="submission" date="2019-03" db="EMBL/GenBank/DDBJ databases">
        <title>Genomic Encyclopedia of Archaeal and Bacterial Type Strains, Phase II (KMG-II): from individual species to whole genera.</title>
        <authorList>
            <person name="Goeker M."/>
        </authorList>
    </citation>
    <scope>NUCLEOTIDE SEQUENCE [LARGE SCALE GENOMIC DNA]</scope>
    <source>
        <strain evidence="3 5">DSM 15235</strain>
    </source>
</reference>
<feature type="transmembrane region" description="Helical" evidence="1">
    <location>
        <begin position="36"/>
        <end position="55"/>
    </location>
</feature>
<evidence type="ECO:0000313" key="3">
    <source>
        <dbReference type="EMBL" id="TDX92865.1"/>
    </source>
</evidence>
<dbReference type="OrthoDB" id="1452486at2"/>
<evidence type="ECO:0000256" key="1">
    <source>
        <dbReference type="SAM" id="Phobius"/>
    </source>
</evidence>
<keyword evidence="1" id="KW-0472">Membrane</keyword>
<protein>
    <submittedName>
        <fullName evidence="2">Uncharacterized protein</fullName>
    </submittedName>
</protein>
<name>A0A3N0VYS1_9FLAO</name>
<sequence>MESFFSFDSFGNLVSFFGKIYYLFNIPIESSDYSSIDISTVIIGFSFIILNWYIFEHEDKWKTIIKEFDLLAKKTNRIGGIIVWILIILIVVLYWYSIFSILPKLTYI</sequence>
<accession>A0A3N0VYS1</accession>
<dbReference type="EMBL" id="SOQW01000002">
    <property type="protein sequence ID" value="TDX92865.1"/>
    <property type="molecule type" value="Genomic_DNA"/>
</dbReference>
<keyword evidence="1" id="KW-1133">Transmembrane helix</keyword>